<feature type="region of interest" description="Disordered" evidence="1">
    <location>
        <begin position="130"/>
        <end position="151"/>
    </location>
</feature>
<evidence type="ECO:0000313" key="2">
    <source>
        <dbReference type="EMBL" id="CAD7393375.1"/>
    </source>
</evidence>
<evidence type="ECO:0000256" key="1">
    <source>
        <dbReference type="SAM" id="MobiDB-lite"/>
    </source>
</evidence>
<reference evidence="2" key="1">
    <citation type="submission" date="2020-11" db="EMBL/GenBank/DDBJ databases">
        <authorList>
            <person name="Tran Van P."/>
        </authorList>
    </citation>
    <scope>NUCLEOTIDE SEQUENCE</scope>
</reference>
<organism evidence="2">
    <name type="scientific">Timema cristinae</name>
    <name type="common">Walking stick</name>
    <dbReference type="NCBI Taxonomy" id="61476"/>
    <lineage>
        <taxon>Eukaryota</taxon>
        <taxon>Metazoa</taxon>
        <taxon>Ecdysozoa</taxon>
        <taxon>Arthropoda</taxon>
        <taxon>Hexapoda</taxon>
        <taxon>Insecta</taxon>
        <taxon>Pterygota</taxon>
        <taxon>Neoptera</taxon>
        <taxon>Polyneoptera</taxon>
        <taxon>Phasmatodea</taxon>
        <taxon>Timematodea</taxon>
        <taxon>Timematoidea</taxon>
        <taxon>Timematidae</taxon>
        <taxon>Timema</taxon>
    </lineage>
</organism>
<proteinExistence type="predicted"/>
<dbReference type="EMBL" id="OC316704">
    <property type="protein sequence ID" value="CAD7393375.1"/>
    <property type="molecule type" value="Genomic_DNA"/>
</dbReference>
<dbReference type="AlphaFoldDB" id="A0A7R9GSI1"/>
<sequence length="515" mass="54955">MALPSRCRERNSRRGENRERQARHAFIFAIGPLPLAKRHTCPPIGRRYLPKFPERKGGGGKIHPSGFAKKNVAQDCWEEQNLRSAAMSSKFLLDSMLPKYHHQLYQHHQQQLLSSTPSATSAALFSDAVSSHSPSSASSSPQHTSSASASPGVSSARMYPYVSAAAAHHHHQQQQAVAAAAFGAAAASSSMVPGAFSSTSSAALAAAAAVDAAVTADKSCRYTAGLAAAANVPPPDSMVNYTLGHHHQNGTAVSAASSVSAASASMAAAAQFYHQAAAASAAADPLTSCSQPGSASAGQPIPDIPRYPWMSITDWMSPFDRVVCGIGKVELEEVNPHFRGGRVENHLGKTTPSSPDRDSNLDFPVLSSRDQHDERLANALVMLSSTAEDEEIKVRISLANALDVLSSTAEDGEIKVRISGQIFGSHLCHPSWLASGFWTHLTYTSLALPFLLRRPECPPLPPIFPPFCKTDLPLSPLNRSHTNRSPFYHGLIHPESSSHSPTLGIYRDAGEIVFL</sequence>
<protein>
    <submittedName>
        <fullName evidence="2">Uncharacterized protein</fullName>
    </submittedName>
</protein>
<name>A0A7R9GSI1_TIMCR</name>
<gene>
    <name evidence="2" type="ORF">TCEB3V08_LOCUS1347</name>
</gene>
<accession>A0A7R9GSI1</accession>